<feature type="transmembrane region" description="Helical" evidence="1">
    <location>
        <begin position="106"/>
        <end position="123"/>
    </location>
</feature>
<accession>A0A7J5DBK8</accession>
<dbReference type="AlphaFoldDB" id="A0A7J5DBK8"/>
<dbReference type="RefSeq" id="WP_151471540.1">
    <property type="nucleotide sequence ID" value="NZ_WBKG01000021.1"/>
</dbReference>
<name>A0A7J5DBK8_9ACTN</name>
<dbReference type="EMBL" id="WBKG01000021">
    <property type="protein sequence ID" value="KAB1986207.1"/>
    <property type="molecule type" value="Genomic_DNA"/>
</dbReference>
<feature type="transmembrane region" description="Helical" evidence="1">
    <location>
        <begin position="81"/>
        <end position="99"/>
    </location>
</feature>
<comment type="caution">
    <text evidence="3">The sequence shown here is derived from an EMBL/GenBank/DDBJ whole genome shotgun (WGS) entry which is preliminary data.</text>
</comment>
<feature type="transmembrane region" description="Helical" evidence="1">
    <location>
        <begin position="135"/>
        <end position="155"/>
    </location>
</feature>
<feature type="transmembrane region" description="Helical" evidence="1">
    <location>
        <begin position="12"/>
        <end position="31"/>
    </location>
</feature>
<keyword evidence="4" id="KW-1185">Reference proteome</keyword>
<dbReference type="Proteomes" id="UP000442990">
    <property type="component" value="Unassembled WGS sequence"/>
</dbReference>
<reference evidence="3 4" key="1">
    <citation type="submission" date="2019-09" db="EMBL/GenBank/DDBJ databases">
        <title>Isolation and identification of active actinomycetes.</title>
        <authorList>
            <person name="Yu Z."/>
            <person name="Han C."/>
            <person name="Yu B."/>
        </authorList>
    </citation>
    <scope>NUCLEOTIDE SEQUENCE [LARGE SCALE GENOMIC DNA]</scope>
    <source>
        <strain evidence="3 4">NEAU-H2</strain>
    </source>
</reference>
<dbReference type="Pfam" id="PF04892">
    <property type="entry name" value="VanZ"/>
    <property type="match status" value="1"/>
</dbReference>
<keyword evidence="1" id="KW-1133">Transmembrane helix</keyword>
<evidence type="ECO:0000313" key="3">
    <source>
        <dbReference type="EMBL" id="KAB1986207.1"/>
    </source>
</evidence>
<gene>
    <name evidence="3" type="ORF">F8144_24205</name>
</gene>
<dbReference type="InterPro" id="IPR006976">
    <property type="entry name" value="VanZ-like"/>
</dbReference>
<evidence type="ECO:0000313" key="4">
    <source>
        <dbReference type="Proteomes" id="UP000442990"/>
    </source>
</evidence>
<feature type="transmembrane region" description="Helical" evidence="1">
    <location>
        <begin position="167"/>
        <end position="186"/>
    </location>
</feature>
<keyword evidence="1" id="KW-0472">Membrane</keyword>
<feature type="transmembrane region" description="Helical" evidence="1">
    <location>
        <begin position="43"/>
        <end position="61"/>
    </location>
</feature>
<evidence type="ECO:0000256" key="1">
    <source>
        <dbReference type="SAM" id="Phobius"/>
    </source>
</evidence>
<organism evidence="3 4">
    <name type="scientific">Streptomyces triticiradicis</name>
    <dbReference type="NCBI Taxonomy" id="2651189"/>
    <lineage>
        <taxon>Bacteria</taxon>
        <taxon>Bacillati</taxon>
        <taxon>Actinomycetota</taxon>
        <taxon>Actinomycetes</taxon>
        <taxon>Kitasatosporales</taxon>
        <taxon>Streptomycetaceae</taxon>
        <taxon>Streptomyces</taxon>
    </lineage>
</organism>
<proteinExistence type="predicted"/>
<sequence length="422" mass="44597">MIEASISAVPGLVAAFLVFGALFVLPTVFLLKARSKPWRLPTALAVYVAGILSVTMLPGSAGLEAAQCDMGAPIHLFTDESALLNVALFAPGAFLAVLALRRPVTVAAAFVCLSGAVELIQSLGHLGRSCTLTDLAANATGSVLGAGAGAVWCLIRRTPVSRPKRDVAWGVSVLVLVGGLCAALFLTRIESVDIVAKDDARERQVNAAVDANEWLSTAAKATFGADTEVVSSSVKFIGDKQKVTAETSRGSIAGWWPEKHLETAWAKDNRGDKGTASQKDAVATADRFTRKWFPGSVDGSTQKVRVLGEGPTRAYMVTYRRYKDGVLMPMRLDITITTAKRILGFNARTLADPKLPSVTVNEERARELAHDATGKATESTLLLAQQIAGAWRPVWLVGAGSQDIVIDASTGQRIVSSSPSGT</sequence>
<evidence type="ECO:0000259" key="2">
    <source>
        <dbReference type="Pfam" id="PF04892"/>
    </source>
</evidence>
<keyword evidence="1" id="KW-0812">Transmembrane</keyword>
<protein>
    <submittedName>
        <fullName evidence="3">VanZ family protein</fullName>
    </submittedName>
</protein>
<feature type="domain" description="VanZ-like" evidence="2">
    <location>
        <begin position="47"/>
        <end position="148"/>
    </location>
</feature>